<accession>A0A399P2C9</accession>
<sequence length="147" mass="15080">AAAACLGALLALLAGIGRTSLAMAREGDLPRALAVVHPRYRVPQRAEIAVAVVVVALVLTVDLRGVVGFSSFGVLLYYVVANAAAFTQERADRRYPRALQVLGAVGCLVLVATLPGASIAGGVGVLLVGAVGRAVVLARRRRVAASR</sequence>
<keyword evidence="4 6" id="KW-1133">Transmembrane helix</keyword>
<evidence type="ECO:0000256" key="2">
    <source>
        <dbReference type="ARBA" id="ARBA00022475"/>
    </source>
</evidence>
<protein>
    <submittedName>
        <fullName evidence="7">Amino acid permease</fullName>
    </submittedName>
</protein>
<dbReference type="AlphaFoldDB" id="A0A399P2C9"/>
<gene>
    <name evidence="7" type="ORF">DZF93_18945</name>
</gene>
<dbReference type="EMBL" id="QWEA01001425">
    <property type="protein sequence ID" value="RIJ00172.1"/>
    <property type="molecule type" value="Genomic_DNA"/>
</dbReference>
<evidence type="ECO:0000256" key="6">
    <source>
        <dbReference type="SAM" id="Phobius"/>
    </source>
</evidence>
<dbReference type="Gene3D" id="1.20.1740.10">
    <property type="entry name" value="Amino acid/polyamine transporter I"/>
    <property type="match status" value="1"/>
</dbReference>
<evidence type="ECO:0000256" key="1">
    <source>
        <dbReference type="ARBA" id="ARBA00004651"/>
    </source>
</evidence>
<feature type="transmembrane region" description="Helical" evidence="6">
    <location>
        <begin position="120"/>
        <end position="138"/>
    </location>
</feature>
<proteinExistence type="predicted"/>
<evidence type="ECO:0000256" key="4">
    <source>
        <dbReference type="ARBA" id="ARBA00022989"/>
    </source>
</evidence>
<comment type="subcellular location">
    <subcellularLocation>
        <location evidence="1">Cell membrane</location>
        <topology evidence="1">Multi-pass membrane protein</topology>
    </subcellularLocation>
</comment>
<dbReference type="Pfam" id="PF13520">
    <property type="entry name" value="AA_permease_2"/>
    <property type="match status" value="1"/>
</dbReference>
<feature type="non-terminal residue" evidence="7">
    <location>
        <position position="1"/>
    </location>
</feature>
<evidence type="ECO:0000256" key="3">
    <source>
        <dbReference type="ARBA" id="ARBA00022692"/>
    </source>
</evidence>
<comment type="caution">
    <text evidence="7">The sequence shown here is derived from an EMBL/GenBank/DDBJ whole genome shotgun (WGS) entry which is preliminary data.</text>
</comment>
<dbReference type="GO" id="GO:0022857">
    <property type="term" value="F:transmembrane transporter activity"/>
    <property type="evidence" value="ECO:0007669"/>
    <property type="project" value="InterPro"/>
</dbReference>
<dbReference type="Proteomes" id="UP000266634">
    <property type="component" value="Unassembled WGS sequence"/>
</dbReference>
<dbReference type="GO" id="GO:0005886">
    <property type="term" value="C:plasma membrane"/>
    <property type="evidence" value="ECO:0007669"/>
    <property type="project" value="UniProtKB-SubCell"/>
</dbReference>
<dbReference type="InterPro" id="IPR050367">
    <property type="entry name" value="APC_superfamily"/>
</dbReference>
<dbReference type="PANTHER" id="PTHR42770:SF7">
    <property type="entry name" value="MEMBRANE PROTEIN"/>
    <property type="match status" value="1"/>
</dbReference>
<feature type="transmembrane region" description="Helical" evidence="6">
    <location>
        <begin position="48"/>
        <end position="78"/>
    </location>
</feature>
<evidence type="ECO:0000256" key="5">
    <source>
        <dbReference type="ARBA" id="ARBA00023136"/>
    </source>
</evidence>
<keyword evidence="2" id="KW-1003">Cell membrane</keyword>
<dbReference type="InterPro" id="IPR002293">
    <property type="entry name" value="AA/rel_permease1"/>
</dbReference>
<evidence type="ECO:0000313" key="7">
    <source>
        <dbReference type="EMBL" id="RIJ00172.1"/>
    </source>
</evidence>
<dbReference type="PANTHER" id="PTHR42770">
    <property type="entry name" value="AMINO ACID TRANSPORTER-RELATED"/>
    <property type="match status" value="1"/>
</dbReference>
<keyword evidence="5 6" id="KW-0472">Membrane</keyword>
<reference evidence="7 8" key="1">
    <citation type="submission" date="2018-08" db="EMBL/GenBank/DDBJ databases">
        <title>Genome Sequence of Clavibacter michiganensis Subspecies type strains, and the Atypical Peach-Colored Strains Isolated from Tomato.</title>
        <authorList>
            <person name="Osdaghi E."/>
            <person name="Portier P."/>
            <person name="Briand M."/>
            <person name="Jacques M.-A."/>
        </authorList>
    </citation>
    <scope>NUCLEOTIDE SEQUENCE [LARGE SCALE GENOMIC DNA]</scope>
    <source>
        <strain evidence="7 8">CFBP 6488</strain>
    </source>
</reference>
<feature type="transmembrane region" description="Helical" evidence="6">
    <location>
        <begin position="98"/>
        <end position="114"/>
    </location>
</feature>
<name>A0A399P2C9_9MICO</name>
<evidence type="ECO:0000313" key="8">
    <source>
        <dbReference type="Proteomes" id="UP000266634"/>
    </source>
</evidence>
<keyword evidence="3 6" id="KW-0812">Transmembrane</keyword>
<organism evidence="7 8">
    <name type="scientific">Clavibacter michiganensis subsp. insidiosus</name>
    <dbReference type="NCBI Taxonomy" id="33014"/>
    <lineage>
        <taxon>Bacteria</taxon>
        <taxon>Bacillati</taxon>
        <taxon>Actinomycetota</taxon>
        <taxon>Actinomycetes</taxon>
        <taxon>Micrococcales</taxon>
        <taxon>Microbacteriaceae</taxon>
        <taxon>Clavibacter</taxon>
    </lineage>
</organism>